<comment type="caution">
    <text evidence="1">The sequence shown here is derived from an EMBL/GenBank/DDBJ whole genome shotgun (WGS) entry which is preliminary data.</text>
</comment>
<accession>A0A7V8SYF1</accession>
<sequence>MTAGYRDFRPRDEDPNDHAAVAAVQARSEAVKADEAFRQAMLAAIAAGQECARTAVSPAAGAKVPKIIRGE</sequence>
<proteinExistence type="predicted"/>
<organism evidence="1 2">
    <name type="scientific">Candidatus Acidiferrum panamense</name>
    <dbReference type="NCBI Taxonomy" id="2741543"/>
    <lineage>
        <taxon>Bacteria</taxon>
        <taxon>Pseudomonadati</taxon>
        <taxon>Acidobacteriota</taxon>
        <taxon>Terriglobia</taxon>
        <taxon>Candidatus Acidiferrales</taxon>
        <taxon>Candidatus Acidiferrum</taxon>
    </lineage>
</organism>
<dbReference type="Proteomes" id="UP000567293">
    <property type="component" value="Unassembled WGS sequence"/>
</dbReference>
<keyword evidence="2" id="KW-1185">Reference proteome</keyword>
<protein>
    <submittedName>
        <fullName evidence="1">Uncharacterized protein</fullName>
    </submittedName>
</protein>
<evidence type="ECO:0000313" key="2">
    <source>
        <dbReference type="Proteomes" id="UP000567293"/>
    </source>
</evidence>
<reference evidence="1" key="1">
    <citation type="submission" date="2020-06" db="EMBL/GenBank/DDBJ databases">
        <title>Legume-microbial interactions unlock mineral nutrients during tropical forest succession.</title>
        <authorList>
            <person name="Epihov D.Z."/>
        </authorList>
    </citation>
    <scope>NUCLEOTIDE SEQUENCE [LARGE SCALE GENOMIC DNA]</scope>
    <source>
        <strain evidence="1">Pan2503</strain>
    </source>
</reference>
<name>A0A7V8SYF1_9BACT</name>
<gene>
    <name evidence="1" type="ORF">HRJ53_18090</name>
</gene>
<dbReference type="AlphaFoldDB" id="A0A7V8SYF1"/>
<evidence type="ECO:0000313" key="1">
    <source>
        <dbReference type="EMBL" id="MBA0086896.1"/>
    </source>
</evidence>
<dbReference type="EMBL" id="JACDQQ010001731">
    <property type="protein sequence ID" value="MBA0086896.1"/>
    <property type="molecule type" value="Genomic_DNA"/>
</dbReference>